<reference evidence="4 5" key="1">
    <citation type="journal article" date="2011" name="Science">
        <title>The Selaginella genome identifies genetic changes associated with the evolution of vascular plants.</title>
        <authorList>
            <person name="Banks J.A."/>
            <person name="Nishiyama T."/>
            <person name="Hasebe M."/>
            <person name="Bowman J.L."/>
            <person name="Gribskov M."/>
            <person name="dePamphilis C."/>
            <person name="Albert V.A."/>
            <person name="Aono N."/>
            <person name="Aoyama T."/>
            <person name="Ambrose B.A."/>
            <person name="Ashton N.W."/>
            <person name="Axtell M.J."/>
            <person name="Barker E."/>
            <person name="Barker M.S."/>
            <person name="Bennetzen J.L."/>
            <person name="Bonawitz N.D."/>
            <person name="Chapple C."/>
            <person name="Cheng C."/>
            <person name="Correa L.G."/>
            <person name="Dacre M."/>
            <person name="DeBarry J."/>
            <person name="Dreyer I."/>
            <person name="Elias M."/>
            <person name="Engstrom E.M."/>
            <person name="Estelle M."/>
            <person name="Feng L."/>
            <person name="Finet C."/>
            <person name="Floyd S.K."/>
            <person name="Frommer W.B."/>
            <person name="Fujita T."/>
            <person name="Gramzow L."/>
            <person name="Gutensohn M."/>
            <person name="Harholt J."/>
            <person name="Hattori M."/>
            <person name="Heyl A."/>
            <person name="Hirai T."/>
            <person name="Hiwatashi Y."/>
            <person name="Ishikawa M."/>
            <person name="Iwata M."/>
            <person name="Karol K.G."/>
            <person name="Koehler B."/>
            <person name="Kolukisaoglu U."/>
            <person name="Kubo M."/>
            <person name="Kurata T."/>
            <person name="Lalonde S."/>
            <person name="Li K."/>
            <person name="Li Y."/>
            <person name="Litt A."/>
            <person name="Lyons E."/>
            <person name="Manning G."/>
            <person name="Maruyama T."/>
            <person name="Michael T.P."/>
            <person name="Mikami K."/>
            <person name="Miyazaki S."/>
            <person name="Morinaga S."/>
            <person name="Murata T."/>
            <person name="Mueller-Roeber B."/>
            <person name="Nelson D.R."/>
            <person name="Obara M."/>
            <person name="Oguri Y."/>
            <person name="Olmstead R.G."/>
            <person name="Onodera N."/>
            <person name="Petersen B.L."/>
            <person name="Pils B."/>
            <person name="Prigge M."/>
            <person name="Rensing S.A."/>
            <person name="Riano-Pachon D.M."/>
            <person name="Roberts A.W."/>
            <person name="Sato Y."/>
            <person name="Scheller H.V."/>
            <person name="Schulz B."/>
            <person name="Schulz C."/>
            <person name="Shakirov E.V."/>
            <person name="Shibagaki N."/>
            <person name="Shinohara N."/>
            <person name="Shippen D.E."/>
            <person name="Soerensen I."/>
            <person name="Sotooka R."/>
            <person name="Sugimoto N."/>
            <person name="Sugita M."/>
            <person name="Sumikawa N."/>
            <person name="Tanurdzic M."/>
            <person name="Theissen G."/>
            <person name="Ulvskov P."/>
            <person name="Wakazuki S."/>
            <person name="Weng J.K."/>
            <person name="Willats W.W."/>
            <person name="Wipf D."/>
            <person name="Wolf P.G."/>
            <person name="Yang L."/>
            <person name="Zimmer A.D."/>
            <person name="Zhu Q."/>
            <person name="Mitros T."/>
            <person name="Hellsten U."/>
            <person name="Loque D."/>
            <person name="Otillar R."/>
            <person name="Salamov A."/>
            <person name="Schmutz J."/>
            <person name="Shapiro H."/>
            <person name="Lindquist E."/>
            <person name="Lucas S."/>
            <person name="Rokhsar D."/>
            <person name="Grigoriev I.V."/>
        </authorList>
    </citation>
    <scope>NUCLEOTIDE SEQUENCE [LARGE SCALE GENOMIC DNA]</scope>
</reference>
<keyword evidence="3" id="KW-0648">Protein biosynthesis</keyword>
<dbReference type="Gramene" id="EFJ32747">
    <property type="protein sequence ID" value="EFJ32747"/>
    <property type="gene ID" value="SELMODRAFT_407843"/>
</dbReference>
<dbReference type="Gene3D" id="3.90.45.10">
    <property type="entry name" value="Peptide deformylase"/>
    <property type="match status" value="2"/>
</dbReference>
<comment type="similarity">
    <text evidence="1 3">Belongs to the polypeptide deformylase family.</text>
</comment>
<comment type="function">
    <text evidence="3">Removes the formyl group from the N-terminal Met of newly synthesized proteins.</text>
</comment>
<evidence type="ECO:0000256" key="2">
    <source>
        <dbReference type="ARBA" id="ARBA00012175"/>
    </source>
</evidence>
<protein>
    <recommendedName>
        <fullName evidence="2 3">Peptide deformylase</fullName>
        <ecNumber evidence="2 3">3.5.1.88</ecNumber>
    </recommendedName>
</protein>
<comment type="catalytic activity">
    <reaction evidence="3">
        <text>N-terminal N-formyl-L-methionyl-[peptide] + H2O = N-terminal L-methionyl-[peptide] + formate</text>
        <dbReference type="Rhea" id="RHEA:24420"/>
        <dbReference type="Rhea" id="RHEA-COMP:10639"/>
        <dbReference type="Rhea" id="RHEA-COMP:10640"/>
        <dbReference type="ChEBI" id="CHEBI:15377"/>
        <dbReference type="ChEBI" id="CHEBI:15740"/>
        <dbReference type="ChEBI" id="CHEBI:49298"/>
        <dbReference type="ChEBI" id="CHEBI:64731"/>
        <dbReference type="EC" id="3.5.1.88"/>
    </reaction>
</comment>
<dbReference type="GO" id="GO:0009507">
    <property type="term" value="C:chloroplast"/>
    <property type="evidence" value="ECO:0007669"/>
    <property type="project" value="UniProtKB-SubCell"/>
</dbReference>
<keyword evidence="3" id="KW-0934">Plastid</keyword>
<dbReference type="PANTHER" id="PTHR10458:SF22">
    <property type="entry name" value="PEPTIDE DEFORMYLASE"/>
    <property type="match status" value="1"/>
</dbReference>
<dbReference type="InterPro" id="IPR023635">
    <property type="entry name" value="Peptide_deformylase"/>
</dbReference>
<keyword evidence="3" id="KW-0150">Chloroplast</keyword>
<keyword evidence="3" id="KW-0378">Hydrolase</keyword>
<dbReference type="Pfam" id="PF01327">
    <property type="entry name" value="Pep_deformylase"/>
    <property type="match status" value="1"/>
</dbReference>
<dbReference type="KEGG" id="smo:SELMODRAFT_407843"/>
<keyword evidence="3" id="KW-0479">Metal-binding</keyword>
<dbReference type="SUPFAM" id="SSF56420">
    <property type="entry name" value="Peptide deformylase"/>
    <property type="match status" value="1"/>
</dbReference>
<comment type="subcellular location">
    <subcellularLocation>
        <location evidence="3">Plastid</location>
        <location evidence="3">Chloroplast</location>
    </subcellularLocation>
</comment>
<keyword evidence="3" id="KW-0809">Transit peptide</keyword>
<sequence length="277" mass="30981">MKNGVIRLYSFSISDWTPSEKTGSPPIPEPMSTPTLCLSTWSLGGIEAIDQPDSTLPIQELVVVRVHIVSKQRDESHSLLRIGLALWSRIGGRRRHGTAFLARPRSGDRSKARNFQGKAHALHEELTDLAASAGPVEFNSNLSIVLYADPKLRARNIRISSFDDKVKKLMLDVTYRRDGVGLSAPQVGVNARLMVFNPEGERGKGKEDRYRSELKAQDINGKKFGTAFRGWTAGIFRHEYDHLEVAVVFVRTGCPLHRPDDSKITELKWTRTFGTFA</sequence>
<dbReference type="HOGENOM" id="CLU_1006099_0_0_1"/>
<organism evidence="5">
    <name type="scientific">Selaginella moellendorffii</name>
    <name type="common">Spikemoss</name>
    <dbReference type="NCBI Taxonomy" id="88036"/>
    <lineage>
        <taxon>Eukaryota</taxon>
        <taxon>Viridiplantae</taxon>
        <taxon>Streptophyta</taxon>
        <taxon>Embryophyta</taxon>
        <taxon>Tracheophyta</taxon>
        <taxon>Lycopodiopsida</taxon>
        <taxon>Selaginellales</taxon>
        <taxon>Selaginellaceae</taxon>
        <taxon>Selaginella</taxon>
    </lineage>
</organism>
<dbReference type="InParanoid" id="D8R4Y2"/>
<dbReference type="Proteomes" id="UP000001514">
    <property type="component" value="Unassembled WGS sequence"/>
</dbReference>
<evidence type="ECO:0000313" key="5">
    <source>
        <dbReference type="Proteomes" id="UP000001514"/>
    </source>
</evidence>
<proteinExistence type="inferred from homology"/>
<name>D8R4Y2_SELML</name>
<dbReference type="GO" id="GO:0046872">
    <property type="term" value="F:metal ion binding"/>
    <property type="evidence" value="ECO:0007669"/>
    <property type="project" value="UniProtKB-KW"/>
</dbReference>
<dbReference type="GO" id="GO:0006412">
    <property type="term" value="P:translation"/>
    <property type="evidence" value="ECO:0007669"/>
    <property type="project" value="UniProtKB-KW"/>
</dbReference>
<dbReference type="AlphaFoldDB" id="D8R4Y2"/>
<dbReference type="eggNOG" id="KOG3137">
    <property type="taxonomic scope" value="Eukaryota"/>
</dbReference>
<dbReference type="EMBL" id="GL377572">
    <property type="protein sequence ID" value="EFJ32747.1"/>
    <property type="molecule type" value="Genomic_DNA"/>
</dbReference>
<dbReference type="STRING" id="88036.D8R4Y2"/>
<dbReference type="GO" id="GO:0042586">
    <property type="term" value="F:peptide deformylase activity"/>
    <property type="evidence" value="ECO:0007669"/>
    <property type="project" value="UniProtKB-EC"/>
</dbReference>
<evidence type="ECO:0000313" key="4">
    <source>
        <dbReference type="EMBL" id="EFJ32747.1"/>
    </source>
</evidence>
<evidence type="ECO:0000256" key="3">
    <source>
        <dbReference type="RuleBase" id="RU362111"/>
    </source>
</evidence>
<evidence type="ECO:0000256" key="1">
    <source>
        <dbReference type="ARBA" id="ARBA00010759"/>
    </source>
</evidence>
<dbReference type="EC" id="3.5.1.88" evidence="2 3"/>
<gene>
    <name evidence="4" type="ORF">SELMODRAFT_407843</name>
</gene>
<dbReference type="InterPro" id="IPR036821">
    <property type="entry name" value="Peptide_deformylase_sf"/>
</dbReference>
<accession>D8R4Y2</accession>
<keyword evidence="5" id="KW-1185">Reference proteome</keyword>
<dbReference type="PANTHER" id="PTHR10458">
    <property type="entry name" value="PEPTIDE DEFORMYLASE"/>
    <property type="match status" value="1"/>
</dbReference>